<proteinExistence type="predicted"/>
<evidence type="ECO:0000313" key="3">
    <source>
        <dbReference type="Proteomes" id="UP000886998"/>
    </source>
</evidence>
<evidence type="ECO:0000313" key="2">
    <source>
        <dbReference type="EMBL" id="GFY59290.1"/>
    </source>
</evidence>
<name>A0A8X6XVA6_9ARAC</name>
<organism evidence="2 3">
    <name type="scientific">Trichonephila inaurata madagascariensis</name>
    <dbReference type="NCBI Taxonomy" id="2747483"/>
    <lineage>
        <taxon>Eukaryota</taxon>
        <taxon>Metazoa</taxon>
        <taxon>Ecdysozoa</taxon>
        <taxon>Arthropoda</taxon>
        <taxon>Chelicerata</taxon>
        <taxon>Arachnida</taxon>
        <taxon>Araneae</taxon>
        <taxon>Araneomorphae</taxon>
        <taxon>Entelegynae</taxon>
        <taxon>Araneoidea</taxon>
        <taxon>Nephilidae</taxon>
        <taxon>Trichonephila</taxon>
        <taxon>Trichonephila inaurata</taxon>
    </lineage>
</organism>
<reference evidence="2" key="1">
    <citation type="submission" date="2020-08" db="EMBL/GenBank/DDBJ databases">
        <title>Multicomponent nature underlies the extraordinary mechanical properties of spider dragline silk.</title>
        <authorList>
            <person name="Kono N."/>
            <person name="Nakamura H."/>
            <person name="Mori M."/>
            <person name="Yoshida Y."/>
            <person name="Ohtoshi R."/>
            <person name="Malay A.D."/>
            <person name="Moran D.A.P."/>
            <person name="Tomita M."/>
            <person name="Numata K."/>
            <person name="Arakawa K."/>
        </authorList>
    </citation>
    <scope>NUCLEOTIDE SEQUENCE</scope>
</reference>
<gene>
    <name evidence="2" type="ORF">TNIN_94711</name>
</gene>
<comment type="caution">
    <text evidence="2">The sequence shown here is derived from an EMBL/GenBank/DDBJ whole genome shotgun (WGS) entry which is preliminary data.</text>
</comment>
<feature type="region of interest" description="Disordered" evidence="1">
    <location>
        <begin position="44"/>
        <end position="86"/>
    </location>
</feature>
<protein>
    <submittedName>
        <fullName evidence="2">Uncharacterized protein</fullName>
    </submittedName>
</protein>
<dbReference type="EMBL" id="BMAV01012557">
    <property type="protein sequence ID" value="GFY59290.1"/>
    <property type="molecule type" value="Genomic_DNA"/>
</dbReference>
<dbReference type="Proteomes" id="UP000886998">
    <property type="component" value="Unassembled WGS sequence"/>
</dbReference>
<accession>A0A8X6XVA6</accession>
<sequence length="86" mass="9618">MAMQTPNSARRNAIVDALKTKTILFLGNLRRPQPEIFSKCLHKPLTLVEPPNSSKSSNSYSSGTLQRPGKRRNESLTRTGWKITPP</sequence>
<feature type="compositionally biased region" description="Low complexity" evidence="1">
    <location>
        <begin position="52"/>
        <end position="62"/>
    </location>
</feature>
<evidence type="ECO:0000256" key="1">
    <source>
        <dbReference type="SAM" id="MobiDB-lite"/>
    </source>
</evidence>
<dbReference type="AlphaFoldDB" id="A0A8X6XVA6"/>
<keyword evidence="3" id="KW-1185">Reference proteome</keyword>